<reference evidence="8 9" key="1">
    <citation type="journal article" date="2013" name="Genome Biol.">
        <title>Genome of Acanthamoeba castellanii highlights extensive lateral gene transfer and early evolution of tyrosine kinase signaling.</title>
        <authorList>
            <person name="Clarke M."/>
            <person name="Lohan A.J."/>
            <person name="Liu B."/>
            <person name="Lagkouvardos I."/>
            <person name="Roy S."/>
            <person name="Zafar N."/>
            <person name="Bertelli C."/>
            <person name="Schilde C."/>
            <person name="Kianianmomeni A."/>
            <person name="Burglin T.R."/>
            <person name="Frech C."/>
            <person name="Turcotte B."/>
            <person name="Kopec K.O."/>
            <person name="Synnott J.M."/>
            <person name="Choo C."/>
            <person name="Paponov I."/>
            <person name="Finkler A."/>
            <person name="Soon Heng Tan C."/>
            <person name="Hutchins A.P."/>
            <person name="Weinmeier T."/>
            <person name="Rattei T."/>
            <person name="Chu J.S."/>
            <person name="Gimenez G."/>
            <person name="Irimia M."/>
            <person name="Rigden D.J."/>
            <person name="Fitzpatrick D.A."/>
            <person name="Lorenzo-Morales J."/>
            <person name="Bateman A."/>
            <person name="Chiu C.H."/>
            <person name="Tang P."/>
            <person name="Hegemann P."/>
            <person name="Fromm H."/>
            <person name="Raoult D."/>
            <person name="Greub G."/>
            <person name="Miranda-Saavedra D."/>
            <person name="Chen N."/>
            <person name="Nash P."/>
            <person name="Ginger M.L."/>
            <person name="Horn M."/>
            <person name="Schaap P."/>
            <person name="Caler L."/>
            <person name="Loftus B."/>
        </authorList>
    </citation>
    <scope>NUCLEOTIDE SEQUENCE [LARGE SCALE GENOMIC DNA]</scope>
    <source>
        <strain evidence="8 9">Neff</strain>
    </source>
</reference>
<name>L8HA62_ACACF</name>
<dbReference type="Proteomes" id="UP000011083">
    <property type="component" value="Unassembled WGS sequence"/>
</dbReference>
<dbReference type="PANTHER" id="PTHR13104">
    <property type="entry name" value="MED-6-RELATED"/>
    <property type="match status" value="1"/>
</dbReference>
<protein>
    <recommendedName>
        <fullName evidence="6">Mediator of RNA polymerase II transcription subunit 6</fullName>
    </recommendedName>
    <alternativeName>
        <fullName evidence="6">Mediator complex subunit 6</fullName>
    </alternativeName>
</protein>
<keyword evidence="5 6" id="KW-0539">Nucleus</keyword>
<dbReference type="Gene3D" id="3.10.450.580">
    <property type="entry name" value="Mediator complex, subunit Med6"/>
    <property type="match status" value="1"/>
</dbReference>
<dbReference type="OMA" id="ERPPFLW"/>
<dbReference type="Pfam" id="PF04934">
    <property type="entry name" value="Med6"/>
    <property type="match status" value="1"/>
</dbReference>
<dbReference type="VEuPathDB" id="AmoebaDB:ACA1_182330"/>
<accession>L8HA62</accession>
<evidence type="ECO:0000256" key="3">
    <source>
        <dbReference type="ARBA" id="ARBA00023015"/>
    </source>
</evidence>
<evidence type="ECO:0000256" key="5">
    <source>
        <dbReference type="ARBA" id="ARBA00023242"/>
    </source>
</evidence>
<evidence type="ECO:0000256" key="4">
    <source>
        <dbReference type="ARBA" id="ARBA00023163"/>
    </source>
</evidence>
<sequence>MDPQEQEQGGDDEARLGVCFVHPSWFGGPLGPHNVLDFFSASDFYDKSCNNELLRMQERDMSLLRAMTGLEYEIRYADEAQGIFLLCKQIRESPDLAHPQTYYYVMHGTVYQCPTIQHVLTARMTTCSYHLEEAFRMVSAAVRFDPSTEPNYSYDFTAATDAAQPSADEDPDRPEDDAAVPEKTQEELYRLQQTADRSSRILNSIVGQGKRPGDTAGTKKRRLVDL</sequence>
<keyword evidence="4 6" id="KW-0804">Transcription</keyword>
<dbReference type="EMBL" id="KB007904">
    <property type="protein sequence ID" value="ELR21331.1"/>
    <property type="molecule type" value="Genomic_DNA"/>
</dbReference>
<proteinExistence type="inferred from homology"/>
<keyword evidence="3 6" id="KW-0805">Transcription regulation</keyword>
<dbReference type="OrthoDB" id="344220at2759"/>
<dbReference type="KEGG" id="acan:ACA1_182330"/>
<comment type="subcellular location">
    <subcellularLocation>
        <location evidence="1 6">Nucleus</location>
    </subcellularLocation>
</comment>
<dbReference type="InterPro" id="IPR038566">
    <property type="entry name" value="Mediator_Med6_sf"/>
</dbReference>
<dbReference type="STRING" id="1257118.L8HA62"/>
<comment type="function">
    <text evidence="6">Component of the Mediator complex, a coactivator involved in the regulated transcription of nearly all RNA polymerase II-dependent genes. Mediator functions as a bridge to convey information from gene-specific regulatory proteins to the basal RNA polymerase II transcription machinery. Mediator is recruited to promoters by direct interactions with regulatory proteins and serves as a scaffold for the assembly of a functional preinitiation complex with RNA polymerase II and the general transcription factors.</text>
</comment>
<dbReference type="GO" id="GO:0006357">
    <property type="term" value="P:regulation of transcription by RNA polymerase II"/>
    <property type="evidence" value="ECO:0007669"/>
    <property type="project" value="InterPro"/>
</dbReference>
<dbReference type="AlphaFoldDB" id="L8HA62"/>
<keyword evidence="6" id="KW-0010">Activator</keyword>
<evidence type="ECO:0000313" key="8">
    <source>
        <dbReference type="EMBL" id="ELR21331.1"/>
    </source>
</evidence>
<comment type="subunit">
    <text evidence="6">Component of the Mediator complex.</text>
</comment>
<keyword evidence="9" id="KW-1185">Reference proteome</keyword>
<dbReference type="GO" id="GO:0003712">
    <property type="term" value="F:transcription coregulator activity"/>
    <property type="evidence" value="ECO:0007669"/>
    <property type="project" value="InterPro"/>
</dbReference>
<organism evidence="8 9">
    <name type="scientific">Acanthamoeba castellanii (strain ATCC 30010 / Neff)</name>
    <dbReference type="NCBI Taxonomy" id="1257118"/>
    <lineage>
        <taxon>Eukaryota</taxon>
        <taxon>Amoebozoa</taxon>
        <taxon>Discosea</taxon>
        <taxon>Longamoebia</taxon>
        <taxon>Centramoebida</taxon>
        <taxon>Acanthamoebidae</taxon>
        <taxon>Acanthamoeba</taxon>
    </lineage>
</organism>
<feature type="region of interest" description="Disordered" evidence="7">
    <location>
        <begin position="162"/>
        <end position="226"/>
    </location>
</feature>
<comment type="similarity">
    <text evidence="2 6">Belongs to the Mediator complex subunit 6 family.</text>
</comment>
<evidence type="ECO:0000256" key="2">
    <source>
        <dbReference type="ARBA" id="ARBA00007526"/>
    </source>
</evidence>
<dbReference type="RefSeq" id="XP_004345875.1">
    <property type="nucleotide sequence ID" value="XM_004345825.1"/>
</dbReference>
<gene>
    <name evidence="6" type="primary">MED6</name>
    <name evidence="8" type="ORF">ACA1_182330</name>
</gene>
<evidence type="ECO:0000313" key="9">
    <source>
        <dbReference type="Proteomes" id="UP000011083"/>
    </source>
</evidence>
<evidence type="ECO:0000256" key="1">
    <source>
        <dbReference type="ARBA" id="ARBA00004123"/>
    </source>
</evidence>
<evidence type="ECO:0000256" key="6">
    <source>
        <dbReference type="RuleBase" id="RU364143"/>
    </source>
</evidence>
<dbReference type="GO" id="GO:0016592">
    <property type="term" value="C:mediator complex"/>
    <property type="evidence" value="ECO:0007669"/>
    <property type="project" value="InterPro"/>
</dbReference>
<dbReference type="GeneID" id="14922221"/>
<feature type="compositionally biased region" description="Acidic residues" evidence="7">
    <location>
        <begin position="167"/>
        <end position="179"/>
    </location>
</feature>
<evidence type="ECO:0000256" key="7">
    <source>
        <dbReference type="SAM" id="MobiDB-lite"/>
    </source>
</evidence>
<feature type="compositionally biased region" description="Polar residues" evidence="7">
    <location>
        <begin position="191"/>
        <end position="206"/>
    </location>
</feature>
<dbReference type="InterPro" id="IPR007018">
    <property type="entry name" value="Mediator_Med6"/>
</dbReference>